<name>A0A5N3P5U7_9HYPH</name>
<accession>A0A5N3P5U7</accession>
<dbReference type="GO" id="GO:0019752">
    <property type="term" value="P:carboxylic acid metabolic process"/>
    <property type="evidence" value="ECO:0007669"/>
    <property type="project" value="UniProtKB-ARBA"/>
</dbReference>
<dbReference type="InterPro" id="IPR023401">
    <property type="entry name" value="ODC_N"/>
</dbReference>
<dbReference type="PANTHER" id="PTHR13812">
    <property type="entry name" value="KETIMINE REDUCTASE MU-CRYSTALLIN"/>
    <property type="match status" value="1"/>
</dbReference>
<gene>
    <name evidence="2" type="ORF">FEZ63_20415</name>
</gene>
<dbReference type="Pfam" id="PF02423">
    <property type="entry name" value="OCD_Mu_crystall"/>
    <property type="match status" value="1"/>
</dbReference>
<dbReference type="InterPro" id="IPR003462">
    <property type="entry name" value="ODC_Mu_crystall"/>
</dbReference>
<dbReference type="InterPro" id="IPR036291">
    <property type="entry name" value="NAD(P)-bd_dom_sf"/>
</dbReference>
<dbReference type="GO" id="GO:0016491">
    <property type="term" value="F:oxidoreductase activity"/>
    <property type="evidence" value="ECO:0007669"/>
    <property type="project" value="UniProtKB-ARBA"/>
</dbReference>
<protein>
    <submittedName>
        <fullName evidence="2">Ornithine cyclodeaminase family protein</fullName>
    </submittedName>
</protein>
<dbReference type="EMBL" id="VCMV01000049">
    <property type="protein sequence ID" value="KAB0265021.1"/>
    <property type="molecule type" value="Genomic_DNA"/>
</dbReference>
<dbReference type="AlphaFoldDB" id="A0A5N3P5U7"/>
<dbReference type="NCBIfam" id="NF004793">
    <property type="entry name" value="PRK06141.1"/>
    <property type="match status" value="1"/>
</dbReference>
<comment type="caution">
    <text evidence="2">The sequence shown here is derived from an EMBL/GenBank/DDBJ whole genome shotgun (WGS) entry which is preliminary data.</text>
</comment>
<dbReference type="Gene3D" id="3.40.50.720">
    <property type="entry name" value="NAD(P)-binding Rossmann-like Domain"/>
    <property type="match status" value="1"/>
</dbReference>
<dbReference type="SUPFAM" id="SSF51735">
    <property type="entry name" value="NAD(P)-binding Rossmann-fold domains"/>
    <property type="match status" value="1"/>
</dbReference>
<dbReference type="OrthoDB" id="9785971at2"/>
<proteinExistence type="inferred from homology"/>
<sequence length="317" mass="33243">MITLNAAETRAVLDLPSTVAALRAMFLDGCEAPLRHHHAIDGKNGPAGTMLLMPAWVPDRYLGVKLVNVFPGNGARNLPAVQGVYVLFSGGTGEVLATIEGNELTARRTVAASALASSYLARPDAETLLVVGTGRLARLMTDAHAVVRPIRRVMLWGREPAKAAAVVDELGGSGFDVTVATDLRAAAASADIISCVTLSREPLIEGAWLRPGTHLDLVGGFTPQMRESDDEAVRRSSIFIDTPGAIAEAGDLVIPLASGVLSKADIRADLSALVRGDHPGRTSADEITFFKSVGASQEDLAAAILVYERSQPHAAVA</sequence>
<dbReference type="PANTHER" id="PTHR13812:SF19">
    <property type="entry name" value="KETIMINE REDUCTASE MU-CRYSTALLIN"/>
    <property type="match status" value="1"/>
</dbReference>
<evidence type="ECO:0000256" key="1">
    <source>
        <dbReference type="ARBA" id="ARBA00008903"/>
    </source>
</evidence>
<dbReference type="Proteomes" id="UP000325684">
    <property type="component" value="Unassembled WGS sequence"/>
</dbReference>
<dbReference type="FunFam" id="3.40.50.720:FF:000311">
    <property type="entry name" value="Ornithine cyclodeaminase"/>
    <property type="match status" value="1"/>
</dbReference>
<dbReference type="GO" id="GO:0005737">
    <property type="term" value="C:cytoplasm"/>
    <property type="evidence" value="ECO:0007669"/>
    <property type="project" value="TreeGrafter"/>
</dbReference>
<keyword evidence="3" id="KW-1185">Reference proteome</keyword>
<dbReference type="RefSeq" id="WP_150947948.1">
    <property type="nucleotide sequence ID" value="NZ_VCMV01000049.1"/>
</dbReference>
<organism evidence="2 3">
    <name type="scientific">Microvirga brassicacearum</name>
    <dbReference type="NCBI Taxonomy" id="2580413"/>
    <lineage>
        <taxon>Bacteria</taxon>
        <taxon>Pseudomonadati</taxon>
        <taxon>Pseudomonadota</taxon>
        <taxon>Alphaproteobacteria</taxon>
        <taxon>Hyphomicrobiales</taxon>
        <taxon>Methylobacteriaceae</taxon>
        <taxon>Microvirga</taxon>
    </lineage>
</organism>
<evidence type="ECO:0000313" key="2">
    <source>
        <dbReference type="EMBL" id="KAB0265021.1"/>
    </source>
</evidence>
<comment type="similarity">
    <text evidence="1">Belongs to the ornithine cyclodeaminase/mu-crystallin family.</text>
</comment>
<reference evidence="2 3" key="1">
    <citation type="journal article" date="2019" name="Microorganisms">
        <title>Genome Insights into the Novel Species Microvirga brassicacearum, a Rapeseed Endophyte with Biotechnological Potential.</title>
        <authorList>
            <person name="Jimenez-Gomez A."/>
            <person name="Saati-Santamaria Z."/>
            <person name="Igual J.M."/>
            <person name="Rivas R."/>
            <person name="Mateos P.F."/>
            <person name="Garcia-Fraile P."/>
        </authorList>
    </citation>
    <scope>NUCLEOTIDE SEQUENCE [LARGE SCALE GENOMIC DNA]</scope>
    <source>
        <strain evidence="2 3">CDVBN77</strain>
    </source>
</reference>
<evidence type="ECO:0000313" key="3">
    <source>
        <dbReference type="Proteomes" id="UP000325684"/>
    </source>
</evidence>
<dbReference type="Gene3D" id="3.30.1780.10">
    <property type="entry name" value="ornithine cyclodeaminase, domain 1"/>
    <property type="match status" value="1"/>
</dbReference>
<dbReference type="PIRSF" id="PIRSF001439">
    <property type="entry name" value="CryM"/>
    <property type="match status" value="1"/>
</dbReference>